<proteinExistence type="inferred from homology"/>
<dbReference type="OrthoDB" id="2339771at2759"/>
<feature type="transmembrane region" description="Helical" evidence="5">
    <location>
        <begin position="568"/>
        <end position="589"/>
    </location>
</feature>
<accession>A0A2A2KNI0</accession>
<dbReference type="GO" id="GO:0017053">
    <property type="term" value="C:transcription repressor complex"/>
    <property type="evidence" value="ECO:0007669"/>
    <property type="project" value="InterPro"/>
</dbReference>
<name>A0A2A2KNI0_9BILA</name>
<protein>
    <recommendedName>
        <fullName evidence="6">DIRP domain-containing protein</fullName>
    </recommendedName>
</protein>
<dbReference type="Proteomes" id="UP000218231">
    <property type="component" value="Unassembled WGS sequence"/>
</dbReference>
<comment type="similarity">
    <text evidence="2">Belongs to the lin-9 family.</text>
</comment>
<evidence type="ECO:0000313" key="7">
    <source>
        <dbReference type="EMBL" id="PAV75462.1"/>
    </source>
</evidence>
<evidence type="ECO:0000256" key="1">
    <source>
        <dbReference type="ARBA" id="ARBA00004123"/>
    </source>
</evidence>
<feature type="region of interest" description="Disordered" evidence="4">
    <location>
        <begin position="1"/>
        <end position="134"/>
    </location>
</feature>
<comment type="subcellular location">
    <subcellularLocation>
        <location evidence="1">Nucleus</location>
    </subcellularLocation>
</comment>
<feature type="transmembrane region" description="Helical" evidence="5">
    <location>
        <begin position="707"/>
        <end position="725"/>
    </location>
</feature>
<feature type="transmembrane region" description="Helical" evidence="5">
    <location>
        <begin position="596"/>
        <end position="613"/>
    </location>
</feature>
<dbReference type="AlphaFoldDB" id="A0A2A2KNI0"/>
<dbReference type="SMART" id="SM01135">
    <property type="entry name" value="DIRP"/>
    <property type="match status" value="1"/>
</dbReference>
<reference evidence="7 8" key="1">
    <citation type="journal article" date="2017" name="Curr. Biol.">
        <title>Genome architecture and evolution of a unichromosomal asexual nematode.</title>
        <authorList>
            <person name="Fradin H."/>
            <person name="Zegar C."/>
            <person name="Gutwein M."/>
            <person name="Lucas J."/>
            <person name="Kovtun M."/>
            <person name="Corcoran D."/>
            <person name="Baugh L.R."/>
            <person name="Kiontke K."/>
            <person name="Gunsalus K."/>
            <person name="Fitch D.H."/>
            <person name="Piano F."/>
        </authorList>
    </citation>
    <scope>NUCLEOTIDE SEQUENCE [LARGE SCALE GENOMIC DNA]</scope>
    <source>
        <strain evidence="7">PF1309</strain>
    </source>
</reference>
<dbReference type="GO" id="GO:0006357">
    <property type="term" value="P:regulation of transcription by RNA polymerase II"/>
    <property type="evidence" value="ECO:0007669"/>
    <property type="project" value="TreeGrafter"/>
</dbReference>
<dbReference type="InterPro" id="IPR033471">
    <property type="entry name" value="DIRP"/>
</dbReference>
<keyword evidence="3" id="KW-0539">Nucleus</keyword>
<feature type="transmembrane region" description="Helical" evidence="5">
    <location>
        <begin position="939"/>
        <end position="960"/>
    </location>
</feature>
<dbReference type="PANTHER" id="PTHR21689:SF2">
    <property type="entry name" value="PROTEIN LIN-9 HOMOLOG"/>
    <property type="match status" value="1"/>
</dbReference>
<dbReference type="Pfam" id="PF19438">
    <property type="entry name" value="LIN9_C"/>
    <property type="match status" value="1"/>
</dbReference>
<dbReference type="EMBL" id="LIAE01008093">
    <property type="protein sequence ID" value="PAV75462.1"/>
    <property type="molecule type" value="Genomic_DNA"/>
</dbReference>
<feature type="compositionally biased region" description="Polar residues" evidence="4">
    <location>
        <begin position="96"/>
        <end position="112"/>
    </location>
</feature>
<dbReference type="InterPro" id="IPR045831">
    <property type="entry name" value="LIN9_C"/>
</dbReference>
<evidence type="ECO:0000313" key="8">
    <source>
        <dbReference type="Proteomes" id="UP000218231"/>
    </source>
</evidence>
<dbReference type="InterPro" id="IPR010561">
    <property type="entry name" value="LIN-9/ALY1"/>
</dbReference>
<keyword evidence="8" id="KW-1185">Reference proteome</keyword>
<feature type="domain" description="DIRP" evidence="6">
    <location>
        <begin position="180"/>
        <end position="287"/>
    </location>
</feature>
<dbReference type="GO" id="GO:0006351">
    <property type="term" value="P:DNA-templated transcription"/>
    <property type="evidence" value="ECO:0007669"/>
    <property type="project" value="InterPro"/>
</dbReference>
<feature type="compositionally biased region" description="Basic residues" evidence="4">
    <location>
        <begin position="1"/>
        <end position="10"/>
    </location>
</feature>
<feature type="compositionally biased region" description="Basic and acidic residues" evidence="4">
    <location>
        <begin position="33"/>
        <end position="43"/>
    </location>
</feature>
<evidence type="ECO:0000256" key="2">
    <source>
        <dbReference type="ARBA" id="ARBA00006732"/>
    </source>
</evidence>
<dbReference type="GO" id="GO:0005654">
    <property type="term" value="C:nucleoplasm"/>
    <property type="evidence" value="ECO:0007669"/>
    <property type="project" value="TreeGrafter"/>
</dbReference>
<keyword evidence="5" id="KW-0472">Membrane</keyword>
<evidence type="ECO:0000256" key="4">
    <source>
        <dbReference type="SAM" id="MobiDB-lite"/>
    </source>
</evidence>
<feature type="transmembrane region" description="Helical" evidence="5">
    <location>
        <begin position="761"/>
        <end position="781"/>
    </location>
</feature>
<dbReference type="GO" id="GO:0051726">
    <property type="term" value="P:regulation of cell cycle"/>
    <property type="evidence" value="ECO:0007669"/>
    <property type="project" value="TreeGrafter"/>
</dbReference>
<evidence type="ECO:0000256" key="3">
    <source>
        <dbReference type="ARBA" id="ARBA00023242"/>
    </source>
</evidence>
<keyword evidence="5" id="KW-0812">Transmembrane</keyword>
<evidence type="ECO:0000256" key="5">
    <source>
        <dbReference type="SAM" id="Phobius"/>
    </source>
</evidence>
<sequence>MSTSTRRKSAHSTSDAKPSTPYSLRENSKLPSRYRDEEIEPTRTRSPGKVRLNSRNGANLETNSPSKRTKAKSLSVPKQTTESPQKPVKKEEEPTDSPNSTLSTPNQATTSYGKDVTPLASQDSASNDEPQDESKAVFLKKIARQKTQSDLSEVMRENLRRLKNFLKLPRARRWVVCEFFYSGVDEQLFLGDNEFYTLIKESFPNLKTHLLNRAQWRTIRRLLGKPRRCSEAFFREERLSLEHKRVKIRSIYEGKFFESGNYDVADLPQKLPRPLVVGMRIYARLRCPKDGIYAGTIDAVTSEGYRVVFEKEDMLPPGIIPDSEVMLDGRLELVPLSYFIENATAKMSYLPRQSSVKLATQQMMKATQSVIPQKKPGSYEKVGNFPVRMLVILVKLSKLLELKRKIVRNLSDLNAEAERINLLSDSYHPTFQERYAYTVIDAEAVDRQIAVYLNGIQEYNAQLTPLIGNEVSMNTRPEVLKKVCSNHANAIVKHCNNGLNVQNQKALTLITLLTSLMLQVRALSQQKVNTIDLQTLGESISDIRQQTGENYLMNRFAGNNEQRTALQFAFYNTLLFVLLGICLCGVFALYKMLYMFLSPIMWAVLIGTVLFPFKRKVTQTMQDWLEHLKTSNTTLIRGLIKLPFSLFWDASEFVYNTAASQTGVMIGAAYIALKILSYERTFMYLISWMGKLYGWVDNFIVFFSKTWIFPLILLYFCAYGAWIYVQDRGSINKKLARTLSLPIWIYVLSYISMYAGPFRAAVFGASALILGLLSAGVLAVEKEDTNQKEGGKFRFFFLILISFSFLEDSIETSEIKEENSTMESIQDHLLDEAVTSDKLIRGVAALCGLLWVVRHDSALFLLLIPLFFQIFCKLGEHLGVHSILTGATTSFYDKFGPSIKKLVEVTVAGPLRQFVKILFTSDQMLVDSLHSRMSVLSSLVVMIILALSAIFGLVFIGVQLHGETVVFFVLI</sequence>
<evidence type="ECO:0000259" key="6">
    <source>
        <dbReference type="SMART" id="SM01135"/>
    </source>
</evidence>
<feature type="transmembrane region" description="Helical" evidence="5">
    <location>
        <begin position="737"/>
        <end position="755"/>
    </location>
</feature>
<dbReference type="PANTHER" id="PTHR21689">
    <property type="entry name" value="LIN-9"/>
    <property type="match status" value="1"/>
</dbReference>
<gene>
    <name evidence="7" type="ORF">WR25_26847</name>
</gene>
<organism evidence="7 8">
    <name type="scientific">Diploscapter pachys</name>
    <dbReference type="NCBI Taxonomy" id="2018661"/>
    <lineage>
        <taxon>Eukaryota</taxon>
        <taxon>Metazoa</taxon>
        <taxon>Ecdysozoa</taxon>
        <taxon>Nematoda</taxon>
        <taxon>Chromadorea</taxon>
        <taxon>Rhabditida</taxon>
        <taxon>Rhabditina</taxon>
        <taxon>Rhabditomorpha</taxon>
        <taxon>Rhabditoidea</taxon>
        <taxon>Rhabditidae</taxon>
        <taxon>Diploscapter</taxon>
    </lineage>
</organism>
<comment type="caution">
    <text evidence="7">The sequence shown here is derived from an EMBL/GenBank/DDBJ whole genome shotgun (WGS) entry which is preliminary data.</text>
</comment>
<keyword evidence="5" id="KW-1133">Transmembrane helix</keyword>
<dbReference type="GO" id="GO:0003677">
    <property type="term" value="F:DNA binding"/>
    <property type="evidence" value="ECO:0007669"/>
    <property type="project" value="TreeGrafter"/>
</dbReference>
<feature type="compositionally biased region" description="Polar residues" evidence="4">
    <location>
        <begin position="11"/>
        <end position="22"/>
    </location>
</feature>
<feature type="compositionally biased region" description="Polar residues" evidence="4">
    <location>
        <begin position="53"/>
        <end position="66"/>
    </location>
</feature>
<feature type="compositionally biased region" description="Polar residues" evidence="4">
    <location>
        <begin position="119"/>
        <end position="128"/>
    </location>
</feature>
<dbReference type="Pfam" id="PF06584">
    <property type="entry name" value="DIRP"/>
    <property type="match status" value="1"/>
</dbReference>